<keyword evidence="3" id="KW-1185">Reference proteome</keyword>
<gene>
    <name evidence="2" type="ORF">PPACK8108_LOCUS10175</name>
</gene>
<feature type="region of interest" description="Disordered" evidence="1">
    <location>
        <begin position="136"/>
        <end position="181"/>
    </location>
</feature>
<dbReference type="EMBL" id="CALTRL010002270">
    <property type="protein sequence ID" value="CAH7675200.1"/>
    <property type="molecule type" value="Genomic_DNA"/>
</dbReference>
<organism evidence="2 3">
    <name type="scientific">Phakopsora pachyrhizi</name>
    <name type="common">Asian soybean rust disease fungus</name>
    <dbReference type="NCBI Taxonomy" id="170000"/>
    <lineage>
        <taxon>Eukaryota</taxon>
        <taxon>Fungi</taxon>
        <taxon>Dikarya</taxon>
        <taxon>Basidiomycota</taxon>
        <taxon>Pucciniomycotina</taxon>
        <taxon>Pucciniomycetes</taxon>
        <taxon>Pucciniales</taxon>
        <taxon>Phakopsoraceae</taxon>
        <taxon>Phakopsora</taxon>
    </lineage>
</organism>
<evidence type="ECO:0000313" key="3">
    <source>
        <dbReference type="Proteomes" id="UP001153365"/>
    </source>
</evidence>
<feature type="region of interest" description="Disordered" evidence="1">
    <location>
        <begin position="493"/>
        <end position="654"/>
    </location>
</feature>
<feature type="compositionally biased region" description="Acidic residues" evidence="1">
    <location>
        <begin position="638"/>
        <end position="649"/>
    </location>
</feature>
<name>A0AAV0AZU7_PHAPC</name>
<dbReference type="Proteomes" id="UP001153365">
    <property type="component" value="Unassembled WGS sequence"/>
</dbReference>
<feature type="compositionally biased region" description="Basic and acidic residues" evidence="1">
    <location>
        <begin position="622"/>
        <end position="632"/>
    </location>
</feature>
<reference evidence="2" key="1">
    <citation type="submission" date="2022-06" db="EMBL/GenBank/DDBJ databases">
        <authorList>
            <consortium name="SYNGENTA / RWTH Aachen University"/>
        </authorList>
    </citation>
    <scope>NUCLEOTIDE SEQUENCE</scope>
</reference>
<feature type="compositionally biased region" description="Low complexity" evidence="1">
    <location>
        <begin position="369"/>
        <end position="382"/>
    </location>
</feature>
<feature type="region of interest" description="Disordered" evidence="1">
    <location>
        <begin position="403"/>
        <end position="423"/>
    </location>
</feature>
<comment type="caution">
    <text evidence="2">The sequence shown here is derived from an EMBL/GenBank/DDBJ whole genome shotgun (WGS) entry which is preliminary data.</text>
</comment>
<proteinExistence type="predicted"/>
<accession>A0AAV0AZU7</accession>
<feature type="region of interest" description="Disordered" evidence="1">
    <location>
        <begin position="1"/>
        <end position="69"/>
    </location>
</feature>
<feature type="compositionally biased region" description="Polar residues" evidence="1">
    <location>
        <begin position="522"/>
        <end position="582"/>
    </location>
</feature>
<feature type="compositionally biased region" description="Polar residues" evidence="1">
    <location>
        <begin position="29"/>
        <end position="45"/>
    </location>
</feature>
<evidence type="ECO:0000256" key="1">
    <source>
        <dbReference type="SAM" id="MobiDB-lite"/>
    </source>
</evidence>
<feature type="compositionally biased region" description="Low complexity" evidence="1">
    <location>
        <begin position="270"/>
        <end position="289"/>
    </location>
</feature>
<feature type="compositionally biased region" description="Low complexity" evidence="1">
    <location>
        <begin position="215"/>
        <end position="230"/>
    </location>
</feature>
<dbReference type="AlphaFoldDB" id="A0AAV0AZU7"/>
<sequence>MRSQPSEGTSKTRNCSTTATTTTTTTATSNNSYLSKVSKSLADTNHQSKHSKPSNLTLPLQPRRGNSNPWRSIQQVLPVVLSPINDSEEILNSYSLVSQQQSSSSSSSSSSSPPSSLSGSSSFSSIYSSLLIIQRNSTSSPGTGTTTTTSISNTMNHQGSPSHTPPPQHTSKVSDQPDAPRQTLPAAETFIIVRPPPGKQNHPLNLQIQLILPSSQIQSQNRDQSRSSSIGTGDNSEPSQSAHAEPSQQASSSSSNTATGNLELTRTRSNRSTHSSRSNRSSLTFSSSKSETRNRRVTPLYNLVWHTVLPSLIVDAGTDAKIAKLLKRGIDIIDLASIEPNEIRASYAQDLEALISFEMSPSPTNGQFSLPSNGSNKNPSNNERGPVTLINKIRRLGIFLKKGSNRSESGQSSENVARSTSSAAGGYGISSSLPQANGALSSVGPLAGSGRRAEGYVWIVRKWNKPEIVEWLAESSSGADQLGALLIEWRKDKKKSTRRPFSTSRPPLSEPQQSTGGIGDVQDQTPAILISSSATNSPIGPSQMSNEGETTNPGQREEQQQVSGMKNFLNRLSKSGIPNNRTEPIRLVTIDDQSRPASTDDSSNRTSQISQPPTMTEASQSRLDEESQDERNANNGVVDEDDAESDPEDSESKWHCEVVVQGKNMKTRSSVATLIPHPHHPKLVAQLNIPWNLEPIRLIDKKSNDGNDQALPQTEEDEDEMIRLSVEDVKDLVAVSCMWLIVKEELGGVGQRRKGDRGWRLGMKV</sequence>
<evidence type="ECO:0000313" key="2">
    <source>
        <dbReference type="EMBL" id="CAH7675200.1"/>
    </source>
</evidence>
<feature type="compositionally biased region" description="Polar residues" evidence="1">
    <location>
        <begin position="595"/>
        <end position="621"/>
    </location>
</feature>
<feature type="compositionally biased region" description="Polar residues" evidence="1">
    <location>
        <begin position="1"/>
        <end position="16"/>
    </location>
</feature>
<feature type="region of interest" description="Disordered" evidence="1">
    <location>
        <begin position="215"/>
        <end position="292"/>
    </location>
</feature>
<feature type="compositionally biased region" description="Polar residues" evidence="1">
    <location>
        <begin position="53"/>
        <end position="69"/>
    </location>
</feature>
<feature type="region of interest" description="Disordered" evidence="1">
    <location>
        <begin position="364"/>
        <end position="386"/>
    </location>
</feature>
<feature type="compositionally biased region" description="Polar residues" evidence="1">
    <location>
        <begin position="499"/>
        <end position="515"/>
    </location>
</feature>
<feature type="compositionally biased region" description="Low complexity" evidence="1">
    <location>
        <begin position="136"/>
        <end position="162"/>
    </location>
</feature>
<feature type="compositionally biased region" description="Low complexity" evidence="1">
    <location>
        <begin position="17"/>
        <end position="28"/>
    </location>
</feature>
<feature type="compositionally biased region" description="Low complexity" evidence="1">
    <location>
        <begin position="239"/>
        <end position="255"/>
    </location>
</feature>
<protein>
    <submittedName>
        <fullName evidence="2">Expressed protein</fullName>
    </submittedName>
</protein>
<feature type="compositionally biased region" description="Polar residues" evidence="1">
    <location>
        <begin position="406"/>
        <end position="418"/>
    </location>
</feature>